<evidence type="ECO:0000313" key="1">
    <source>
        <dbReference type="EMBL" id="APT74560.1"/>
    </source>
</evidence>
<dbReference type="Proteomes" id="UP000185490">
    <property type="component" value="Chromosome"/>
</dbReference>
<gene>
    <name evidence="1" type="ORF">BW47_08825</name>
</gene>
<accession>A0ABN4UWT1</accession>
<name>A0ABN4UWT1_9BACT</name>
<protein>
    <submittedName>
        <fullName evidence="1">Uncharacterized protein</fullName>
    </submittedName>
</protein>
<organism evidence="1 2">
    <name type="scientific">Thermosipho melanesiensis</name>
    <dbReference type="NCBI Taxonomy" id="46541"/>
    <lineage>
        <taxon>Bacteria</taxon>
        <taxon>Thermotogati</taxon>
        <taxon>Thermotogota</taxon>
        <taxon>Thermotogae</taxon>
        <taxon>Thermotogales</taxon>
        <taxon>Fervidobacteriaceae</taxon>
        <taxon>Thermosipho</taxon>
    </lineage>
</organism>
<evidence type="ECO:0000313" key="2">
    <source>
        <dbReference type="Proteomes" id="UP000185490"/>
    </source>
</evidence>
<keyword evidence="2" id="KW-1185">Reference proteome</keyword>
<reference evidence="1 2" key="1">
    <citation type="submission" date="2014-02" db="EMBL/GenBank/DDBJ databases">
        <title>Diversity of Thermotogales isolates from hydrothermal vents.</title>
        <authorList>
            <person name="Haverkamp T.H.A."/>
            <person name="Lossouarn J."/>
            <person name="Geslin C."/>
            <person name="Nesbo C.L."/>
        </authorList>
    </citation>
    <scope>NUCLEOTIDE SEQUENCE [LARGE SCALE GENOMIC DNA]</scope>
    <source>
        <strain evidence="1 2">431</strain>
    </source>
</reference>
<dbReference type="EMBL" id="CP007389">
    <property type="protein sequence ID" value="APT74560.1"/>
    <property type="molecule type" value="Genomic_DNA"/>
</dbReference>
<sequence>MRFLENELNMYKKFLGEKFNIESLKKINGSKLNLGDIFVIYTPSFPIYGIVIDKSEDLNKCLYLTSELFLASAEAIRIKINHFANEVALTHIVFYISDDFAWNYCEVIGKFEDIKAIEENFEILNDEVYVGPRKEFFELETEKLVPLYDLFFKNVEDEISENEKIITIDVPKHLRETEVELLAAETKGVRGNNFVGIIKEKSLFIYPKDELIGKHGIVKFKGEIIYTGVISETLVIENTEGLVIQNIEKDLIIEVI</sequence>
<proteinExistence type="predicted"/>
<dbReference type="RefSeq" id="WP_012057869.1">
    <property type="nucleotide sequence ID" value="NZ_CP007389.1"/>
</dbReference>